<gene>
    <name evidence="1" type="ORF">E4S40_10820</name>
</gene>
<evidence type="ECO:0000313" key="1">
    <source>
        <dbReference type="EMBL" id="TFV94504.1"/>
    </source>
</evidence>
<dbReference type="EMBL" id="SPSB01000003">
    <property type="protein sequence ID" value="TFV94504.1"/>
    <property type="molecule type" value="Genomic_DNA"/>
</dbReference>
<proteinExistence type="predicted"/>
<dbReference type="AlphaFoldDB" id="A0A4Y9QPE9"/>
<keyword evidence="2" id="KW-1185">Reference proteome</keyword>
<dbReference type="Proteomes" id="UP000297647">
    <property type="component" value="Unassembled WGS sequence"/>
</dbReference>
<evidence type="ECO:0000313" key="2">
    <source>
        <dbReference type="Proteomes" id="UP000297647"/>
    </source>
</evidence>
<protein>
    <submittedName>
        <fullName evidence="1">Uncharacterized protein</fullName>
    </submittedName>
</protein>
<organism evidence="1 2">
    <name type="scientific">Algoriphagus kandeliae</name>
    <dbReference type="NCBI Taxonomy" id="2562278"/>
    <lineage>
        <taxon>Bacteria</taxon>
        <taxon>Pseudomonadati</taxon>
        <taxon>Bacteroidota</taxon>
        <taxon>Cytophagia</taxon>
        <taxon>Cytophagales</taxon>
        <taxon>Cyclobacteriaceae</taxon>
        <taxon>Algoriphagus</taxon>
    </lineage>
</organism>
<sequence length="74" mass="8903">MSIRRKADWLRGYLESIEDGGNVSNRQIEVLKEKLNLLLSEIEEYFYEDNEDDFDEARRHETTMDPFDNENMPM</sequence>
<comment type="caution">
    <text evidence="1">The sequence shown here is derived from an EMBL/GenBank/DDBJ whole genome shotgun (WGS) entry which is preliminary data.</text>
</comment>
<name>A0A4Y9QPE9_9BACT</name>
<accession>A0A4Y9QPE9</accession>
<dbReference type="RefSeq" id="WP_135073897.1">
    <property type="nucleotide sequence ID" value="NZ_SPSB01000003.1"/>
</dbReference>
<reference evidence="1 2" key="1">
    <citation type="submission" date="2019-03" db="EMBL/GenBank/DDBJ databases">
        <title>Algoriphagus sp. nov, a new strain isolated from root system soil of mangrove plant Kandelia.</title>
        <authorList>
            <person name="Yin Q."/>
            <person name="Wang K."/>
            <person name="Song Z."/>
        </authorList>
    </citation>
    <scope>NUCLEOTIDE SEQUENCE [LARGE SCALE GENOMIC DNA]</scope>
    <source>
        <strain evidence="1 2">XY-J91</strain>
    </source>
</reference>